<reference evidence="1" key="1">
    <citation type="submission" date="2023-04" db="EMBL/GenBank/DDBJ databases">
        <title>Draft Genome sequencing of Naganishia species isolated from polar environments using Oxford Nanopore Technology.</title>
        <authorList>
            <person name="Leo P."/>
            <person name="Venkateswaran K."/>
        </authorList>
    </citation>
    <scope>NUCLEOTIDE SEQUENCE</scope>
    <source>
        <strain evidence="1">MNA-CCFEE 5423</strain>
    </source>
</reference>
<evidence type="ECO:0000313" key="1">
    <source>
        <dbReference type="EMBL" id="KAJ9094719.1"/>
    </source>
</evidence>
<name>A0ACC2V5T2_9TREE</name>
<gene>
    <name evidence="1" type="ORF">QFC21_005877</name>
</gene>
<organism evidence="1 2">
    <name type="scientific">Naganishia friedmannii</name>
    <dbReference type="NCBI Taxonomy" id="89922"/>
    <lineage>
        <taxon>Eukaryota</taxon>
        <taxon>Fungi</taxon>
        <taxon>Dikarya</taxon>
        <taxon>Basidiomycota</taxon>
        <taxon>Agaricomycotina</taxon>
        <taxon>Tremellomycetes</taxon>
        <taxon>Filobasidiales</taxon>
        <taxon>Filobasidiaceae</taxon>
        <taxon>Naganishia</taxon>
    </lineage>
</organism>
<accession>A0ACC2V5T2</accession>
<keyword evidence="2" id="KW-1185">Reference proteome</keyword>
<proteinExistence type="predicted"/>
<comment type="caution">
    <text evidence="1">The sequence shown here is derived from an EMBL/GenBank/DDBJ whole genome shotgun (WGS) entry which is preliminary data.</text>
</comment>
<sequence length="2729" mass="302940">MADDEEPPRKRYRYESYTKQLTHIKVDTGKTKGSSWDEIESGNVNIEDEAAQLVTPLTTALEDLSLLHLTIPYTTLTRQIIPLTRTLPLTLHNLDATQAIFHSFFEGITAASTTESSGLDGVLVLYSKWFETITDEGCRHVVQGTKDLLRIGGLNGLQAVLIEKTYSTMSAIFKTMAASLVSYGNSTKQGTPVTNTSENKEQRQQILQALWTECAPYLSTSVKPHVRACVSQAWAVILRRARGDVARDLIEIMVQGLVASGTTSEEGSVAAGGVKGVASALSESMKGSAQLLHSRATQLYTLLVQHLLDTTTKASDTETKTSTPLLSCMVLLTTSLIHHASAIAMAPIHGLVIRILRSPIVDAATSTTEGFPLTTLTAAQSTVVLRLASTLVGVRKGMRLPPAASTSEPSALQQYMHALVAWLPSIETVQSSTWRIEYLRCVTACLVAGKLGDWLSPGVKLIDRLWEALPLPEKFSWTAALVGVKWKGVEQFVLHHVARTSVTSLREHRLETVSLLAILAKSGFLDAGLGNVQGGRWKELLSRSVGQLFIQWSDNTESAFEDPETAKCIARAFTLCSTLTASASTTFLQPMRQLLVRLQQAATGLTEGQAREAFASGPFSIGSVLASGLHCLHALDDVAVDGVHAVIQDVVEDGKLILASWGWHRQVIEGLAAVRAHWVDASSLTVIRSLQESLSDLLISQDSLIRTSVLQILSHAKQLAIPKTRGSEGASHDEANLYELCLHVEEAGMSLQNVREKTTKIRKVEIALRDLNLRGEEEAALLKNLICYLISQLKVNFRPLYPDTIDVLATFATKYPEPFWNLAFEQLEKCSRNNASLLITVDRPAWVEGAEALRGDKDTADENIDKTLHCPNASKLDRILDAAMNVEDIKSGGVEELEHQIFDEHFDALNYETQVVKLLEKVPNLVEKHGRQVVPLYLAIVNFDSETEQVKLSQRIVQTRLTNYLELFGHFNNPKALYQSEEAFAAHLDILAKGENKLQSLALTCVATYRQPGVLPYEERLQALLVDSKFRDTLSNFPLGINSEVIEPTHRSELMPVLLRILFGIMIARRGRNSSNQGPAARKHAILAALAGCTADDLSTLVNLMLQPFQPLLRKAESSNKFIIDTEMLDLIEEIPRRTQSGFLSLLADVLKHLSKQIVPLWPTLLSTTVRLVAAAQRSIDKETHVVADNEDMEAEDHIENHSGSARSIRTLGIRRLADFFKAPVEFDFDFYMPTIFASVISPRLPTLARENTQSPSALMDIFSTWSARPEMTMYLVQYDATVLPQLFDCLSQPKVKPAVVTHILDLADRLLAYAREDGEDSAIVTRVIRPHVGALLDGLVAYMASAASKNNSGRDEIIKRQISILSQIAHYVATSEQARQIVEMLLPLLRRPGKQVPERVKADILTTLQALLPSVEDFADLQSTFHRGVYNSLATLFRSLYTRPAREALVKAFSNFATVNPHLAPVLEVITEINAFSVKRMEEPDFDRRLTGYARINSENITYDLIDWIPLLHNFLFYIQDGEELTIRTNASTCLKLFIDFVVRDGPLEDRDNVLLNLLYPGLRNILNNRNELVRSEALGVLAYAVSKCSHIETFAEMQTLMAEDEESNVFNNIYHLQIHRRARALRRLVECCAGSAIREATINGVFVPIVGHIISGSSEKSDDNLTNEAVRTIGSLALGLGWSRYQSLVLAYLRLATAKGANQKHFVRAISAILDNFHFAMDEDVVEEDTEPIVEDDVDNDGQPDAAVDEVAQTFKRKEAQRIADYVTGRLLPALIKFVEQKDETEDSIRIPVAVGVVKVARALPEESRNAEVTRTITVLSQILRSKDYNVRKLVKKTLSSIALLLGPEWLAPMFKELRASLQRGPQLHVLAFVVHAILVDVTSNAGDRFSELNSAVGDVVTVSAEVIWGQSGRDVDAEGFKTKMPEVNGAAKAAYHSFELISSLISPAKISQVLLPLRSILHETQAVKPMQQVDDVLKSISMGLKSNKHMGAIELLRLCHTLINSNSTFLHGDKDSKDSKDEGEAKGAFKVQMKRKNESHTDFYEGNSYKFVAFGLELFVKAFTAQKFDFGLSEILGRLSPLVKVIGNTLFAKNDHILSWGLRAMTAICKAPVPAVATAMPIVLQQIIKIIKQHGGTISVEINQVAVKSLTNIIRHVKTAEIKESQLKYVLEVIAPDLEEHETQSIAFDLLRAVISRRFVVAEIYDFMERVSSIMVTSQSKQVQETCRSALLAFMLDYPQGKGRLRAQMTFLAQNLSYVYESGKLSVMELLEHVFQKFSEDLVAEYNDMFFLALIIVNANDDSEKCRIKAGTLLQILISRYDDDKLQTLVSTMSNWVQKRAEDPALARSAAIVAGLTLQAVQADQRESLVEDIQQSMNDIIVDAANALQHAEEVTEEDMASAFEPEVALDHSLPYQALTTLARCLEPSKHLDQIAWNDVVALLLFPHDWVRLAAAKVIGLGLSKDATVLDVEQLGDVARKCCLVLTGHKAKDGSRTIANEKLCTQVVKLLFFIGKSWAASSNDGESQAKATADDENEDGDGVDAKNKGSLPWLMSRLSFVARNLIINRPASHEQVRTVIPWTAPSAAVFQFYALMVNFLPVERTTRYLKHVLSPIYRIADDEGDVRITPGDQQLERLYELSIEVRDLVQSKVGTTAFSSVWEQLRKRSVEKRGNRKSEQHRMAIADPEAYGRRKEQRSNMKTESKKRKAKSFADAKLRERPVKRRA</sequence>
<evidence type="ECO:0000313" key="2">
    <source>
        <dbReference type="Proteomes" id="UP001227268"/>
    </source>
</evidence>
<protein>
    <submittedName>
        <fullName evidence="1">Uncharacterized protein</fullName>
    </submittedName>
</protein>
<dbReference type="Proteomes" id="UP001227268">
    <property type="component" value="Unassembled WGS sequence"/>
</dbReference>
<dbReference type="EMBL" id="JASBWT010000024">
    <property type="protein sequence ID" value="KAJ9094719.1"/>
    <property type="molecule type" value="Genomic_DNA"/>
</dbReference>